<evidence type="ECO:0000313" key="2">
    <source>
        <dbReference type="EMBL" id="QBM91337.1"/>
    </source>
</evidence>
<keyword evidence="1" id="KW-0812">Transmembrane</keyword>
<dbReference type="AlphaFoldDB" id="A0A482ET29"/>
<accession>A0A482ET29</accession>
<protein>
    <submittedName>
        <fullName evidence="2">Uncharacterized protein</fullName>
    </submittedName>
</protein>
<dbReference type="EMBL" id="MK356557">
    <property type="protein sequence ID" value="QBM91337.1"/>
    <property type="molecule type" value="Genomic_DNA"/>
</dbReference>
<sequence length="66" mass="7659">MLRPSDILPVHPVDFFSITVVFGINDRVRSFKLTLLFGRDNSFWSFNFLYLSIPTMIAFRSLIGMT</sequence>
<evidence type="ECO:0000256" key="1">
    <source>
        <dbReference type="SAM" id="Phobius"/>
    </source>
</evidence>
<keyword evidence="2" id="KW-0614">Plasmid</keyword>
<feature type="transmembrane region" description="Helical" evidence="1">
    <location>
        <begin position="44"/>
        <end position="63"/>
    </location>
</feature>
<geneLocation type="plasmid" evidence="2">
    <name>pSa1423-90k</name>
</geneLocation>
<keyword evidence="1" id="KW-1133">Transmembrane helix</keyword>
<keyword evidence="1" id="KW-0472">Membrane</keyword>
<reference evidence="2" key="1">
    <citation type="submission" date="2019-01" db="EMBL/GenBank/DDBJ databases">
        <title>Salmonella strain 1423 plasmid sequences.</title>
        <authorList>
            <person name="Chen K."/>
            <person name="Chen S."/>
        </authorList>
    </citation>
    <scope>NUCLEOTIDE SEQUENCE</scope>
    <source>
        <strain evidence="2">Sa1423</strain>
        <plasmid evidence="2">pSa1423-90k</plasmid>
    </source>
</reference>
<gene>
    <name evidence="2" type="ORF">NNIBIDOC_00004</name>
</gene>
<proteinExistence type="predicted"/>
<organism evidence="2">
    <name type="scientific">Salmonella sp</name>
    <dbReference type="NCBI Taxonomy" id="599"/>
    <lineage>
        <taxon>Bacteria</taxon>
        <taxon>Pseudomonadati</taxon>
        <taxon>Pseudomonadota</taxon>
        <taxon>Gammaproteobacteria</taxon>
        <taxon>Enterobacterales</taxon>
        <taxon>Enterobacteriaceae</taxon>
        <taxon>Salmonella</taxon>
    </lineage>
</organism>
<name>A0A482ET29_SALSP</name>